<dbReference type="EMBL" id="BMAU01021383">
    <property type="protein sequence ID" value="GFY28331.1"/>
    <property type="molecule type" value="Genomic_DNA"/>
</dbReference>
<organism evidence="2 3">
    <name type="scientific">Trichonephila clavipes</name>
    <name type="common">Golden silk orbweaver</name>
    <name type="synonym">Nephila clavipes</name>
    <dbReference type="NCBI Taxonomy" id="2585209"/>
    <lineage>
        <taxon>Eukaryota</taxon>
        <taxon>Metazoa</taxon>
        <taxon>Ecdysozoa</taxon>
        <taxon>Arthropoda</taxon>
        <taxon>Chelicerata</taxon>
        <taxon>Arachnida</taxon>
        <taxon>Araneae</taxon>
        <taxon>Araneomorphae</taxon>
        <taxon>Entelegynae</taxon>
        <taxon>Araneoidea</taxon>
        <taxon>Nephilidae</taxon>
        <taxon>Trichonephila</taxon>
    </lineage>
</organism>
<feature type="compositionally biased region" description="Basic and acidic residues" evidence="1">
    <location>
        <begin position="67"/>
        <end position="80"/>
    </location>
</feature>
<keyword evidence="3" id="KW-1185">Reference proteome</keyword>
<proteinExistence type="predicted"/>
<comment type="caution">
    <text evidence="2">The sequence shown here is derived from an EMBL/GenBank/DDBJ whole genome shotgun (WGS) entry which is preliminary data.</text>
</comment>
<gene>
    <name evidence="2" type="ORF">TNCV_4396631</name>
</gene>
<reference evidence="2" key="1">
    <citation type="submission" date="2020-08" db="EMBL/GenBank/DDBJ databases">
        <title>Multicomponent nature underlies the extraordinary mechanical properties of spider dragline silk.</title>
        <authorList>
            <person name="Kono N."/>
            <person name="Nakamura H."/>
            <person name="Mori M."/>
            <person name="Yoshida Y."/>
            <person name="Ohtoshi R."/>
            <person name="Malay A.D."/>
            <person name="Moran D.A.P."/>
            <person name="Tomita M."/>
            <person name="Numata K."/>
            <person name="Arakawa K."/>
        </authorList>
    </citation>
    <scope>NUCLEOTIDE SEQUENCE</scope>
</reference>
<protein>
    <submittedName>
        <fullName evidence="2">Uncharacterized protein</fullName>
    </submittedName>
</protein>
<accession>A0A8X6W5Y2</accession>
<evidence type="ECO:0000313" key="3">
    <source>
        <dbReference type="Proteomes" id="UP000887159"/>
    </source>
</evidence>
<evidence type="ECO:0000256" key="1">
    <source>
        <dbReference type="SAM" id="MobiDB-lite"/>
    </source>
</evidence>
<dbReference type="Proteomes" id="UP000887159">
    <property type="component" value="Unassembled WGS sequence"/>
</dbReference>
<feature type="region of interest" description="Disordered" evidence="1">
    <location>
        <begin position="65"/>
        <end position="111"/>
    </location>
</feature>
<name>A0A8X6W5Y2_TRICX</name>
<evidence type="ECO:0000313" key="2">
    <source>
        <dbReference type="EMBL" id="GFY28331.1"/>
    </source>
</evidence>
<sequence>MKRVELDTGFGRFGINFDIVVMTQWNGSHQTVEINSIQRWTEALQSSLFFSQGSKDGLITQMRSTSFKREKLKGAKHETGKGGNSNRHRPSVKQANFKYQMGKRGGEMGQA</sequence>
<dbReference type="AlphaFoldDB" id="A0A8X6W5Y2"/>